<evidence type="ECO:0000313" key="2">
    <source>
        <dbReference type="Proteomes" id="UP000601099"/>
    </source>
</evidence>
<comment type="caution">
    <text evidence="1">The sequence shown here is derived from an EMBL/GenBank/DDBJ whole genome shotgun (WGS) entry which is preliminary data.</text>
</comment>
<dbReference type="Proteomes" id="UP000601099">
    <property type="component" value="Unassembled WGS sequence"/>
</dbReference>
<keyword evidence="2" id="KW-1185">Reference proteome</keyword>
<organism evidence="1 2">
    <name type="scientific">Hymenobacter guriensis</name>
    <dbReference type="NCBI Taxonomy" id="2793065"/>
    <lineage>
        <taxon>Bacteria</taxon>
        <taxon>Pseudomonadati</taxon>
        <taxon>Bacteroidota</taxon>
        <taxon>Cytophagia</taxon>
        <taxon>Cytophagales</taxon>
        <taxon>Hymenobacteraceae</taxon>
        <taxon>Hymenobacter</taxon>
    </lineage>
</organism>
<accession>A0ABS0L2I5</accession>
<reference evidence="1 2" key="1">
    <citation type="submission" date="2020-11" db="EMBL/GenBank/DDBJ databases">
        <title>Hymenobacter sp.</title>
        <authorList>
            <person name="Kim M.K."/>
        </authorList>
    </citation>
    <scope>NUCLEOTIDE SEQUENCE [LARGE SCALE GENOMIC DNA]</scope>
    <source>
        <strain evidence="1 2">BT594</strain>
    </source>
</reference>
<evidence type="ECO:0000313" key="1">
    <source>
        <dbReference type="EMBL" id="MBG8553592.1"/>
    </source>
</evidence>
<proteinExistence type="predicted"/>
<name>A0ABS0L2I5_9BACT</name>
<sequence length="68" mass="7687">MNKVLSLAALLIALGLILYLYQQLNATEKALQLAEKRFADCEQVNFQLQNQLTLVKRGDIPDSLKVKQ</sequence>
<gene>
    <name evidence="1" type="ORF">I5L79_08540</name>
</gene>
<dbReference type="RefSeq" id="WP_196954615.1">
    <property type="nucleotide sequence ID" value="NZ_JADWYK010000004.1"/>
</dbReference>
<protein>
    <submittedName>
        <fullName evidence="1">Uncharacterized protein</fullName>
    </submittedName>
</protein>
<dbReference type="EMBL" id="JADWYK010000004">
    <property type="protein sequence ID" value="MBG8553592.1"/>
    <property type="molecule type" value="Genomic_DNA"/>
</dbReference>